<reference evidence="4 5" key="1">
    <citation type="submission" date="2017-04" db="EMBL/GenBank/DDBJ databases">
        <title>Novel microbial lineages endemic to geothermal iron-oxide mats fill important gaps in the evolutionary history of Archaea.</title>
        <authorList>
            <person name="Jay Z.J."/>
            <person name="Beam J.P."/>
            <person name="Dlakic M."/>
            <person name="Rusch D.B."/>
            <person name="Kozubal M.A."/>
            <person name="Inskeep W.P."/>
        </authorList>
    </citation>
    <scope>NUCLEOTIDE SEQUENCE [LARGE SCALE GENOMIC DNA]</scope>
    <source>
        <strain evidence="4">ECH_B_SAG-C16</strain>
    </source>
</reference>
<accession>A0A2R6BEU2</accession>
<name>A0A2R6BEU2_9ARCH</name>
<dbReference type="CDD" id="cd09836">
    <property type="entry name" value="CBS_pair_arch"/>
    <property type="match status" value="1"/>
</dbReference>
<evidence type="ECO:0000259" key="3">
    <source>
        <dbReference type="PROSITE" id="PS51371"/>
    </source>
</evidence>
<evidence type="ECO:0000256" key="1">
    <source>
        <dbReference type="ARBA" id="ARBA00023122"/>
    </source>
</evidence>
<dbReference type="AlphaFoldDB" id="A0A2R6BEU2"/>
<feature type="domain" description="CBS" evidence="3">
    <location>
        <begin position="76"/>
        <end position="136"/>
    </location>
</feature>
<dbReference type="InterPro" id="IPR000644">
    <property type="entry name" value="CBS_dom"/>
</dbReference>
<dbReference type="PANTHER" id="PTHR43080">
    <property type="entry name" value="CBS DOMAIN-CONTAINING PROTEIN CBSX3, MITOCHONDRIAL"/>
    <property type="match status" value="1"/>
</dbReference>
<proteinExistence type="predicted"/>
<evidence type="ECO:0000256" key="2">
    <source>
        <dbReference type="PROSITE-ProRule" id="PRU00703"/>
    </source>
</evidence>
<evidence type="ECO:0000313" key="5">
    <source>
        <dbReference type="Proteomes" id="UP000240681"/>
    </source>
</evidence>
<dbReference type="SMART" id="SM00116">
    <property type="entry name" value="CBS"/>
    <property type="match status" value="2"/>
</dbReference>
<gene>
    <name evidence="4" type="ORF">B9Q09_01245</name>
</gene>
<dbReference type="Gene3D" id="3.10.580.10">
    <property type="entry name" value="CBS-domain"/>
    <property type="match status" value="1"/>
</dbReference>
<dbReference type="Proteomes" id="UP000240681">
    <property type="component" value="Unassembled WGS sequence"/>
</dbReference>
<dbReference type="PANTHER" id="PTHR43080:SF2">
    <property type="entry name" value="CBS DOMAIN-CONTAINING PROTEIN"/>
    <property type="match status" value="1"/>
</dbReference>
<dbReference type="Pfam" id="PF00571">
    <property type="entry name" value="CBS"/>
    <property type="match status" value="2"/>
</dbReference>
<sequence>MTGIKIKEFVNRKPVVLPVDSTIREVAQQMSLKNVGLVVLVDGEKPRIPVGVVSERDVVRAVAKGEPLDVSVKTIASTKLVTIGLEDDVGEAASKMLSNNVRHLVVLDDSKRLVGVVSIRDIVREQNTLRMQAREVERERELEGD</sequence>
<dbReference type="EMBL" id="NEXK01000026">
    <property type="protein sequence ID" value="PSN97164.1"/>
    <property type="molecule type" value="Genomic_DNA"/>
</dbReference>
<dbReference type="InterPro" id="IPR046342">
    <property type="entry name" value="CBS_dom_sf"/>
</dbReference>
<dbReference type="PROSITE" id="PS51371">
    <property type="entry name" value="CBS"/>
    <property type="match status" value="2"/>
</dbReference>
<dbReference type="SUPFAM" id="SSF54631">
    <property type="entry name" value="CBS-domain pair"/>
    <property type="match status" value="1"/>
</dbReference>
<protein>
    <recommendedName>
        <fullName evidence="3">CBS domain-containing protein</fullName>
    </recommendedName>
</protein>
<feature type="domain" description="CBS" evidence="3">
    <location>
        <begin position="10"/>
        <end position="68"/>
    </location>
</feature>
<dbReference type="InterPro" id="IPR051257">
    <property type="entry name" value="Diverse_CBS-Domain"/>
</dbReference>
<comment type="caution">
    <text evidence="4">The sequence shown here is derived from an EMBL/GenBank/DDBJ whole genome shotgun (WGS) entry which is preliminary data.</text>
</comment>
<evidence type="ECO:0000313" key="4">
    <source>
        <dbReference type="EMBL" id="PSN97164.1"/>
    </source>
</evidence>
<keyword evidence="1 2" id="KW-0129">CBS domain</keyword>
<organism evidence="4 5">
    <name type="scientific">Candidatus Marsarchaeota G2 archaeon ECH_B_SAG-C16</name>
    <dbReference type="NCBI Taxonomy" id="1978163"/>
    <lineage>
        <taxon>Archaea</taxon>
        <taxon>Candidatus Marsarchaeota</taxon>
        <taxon>Candidatus Marsarchaeota group 2</taxon>
    </lineage>
</organism>